<evidence type="ECO:0000313" key="3">
    <source>
        <dbReference type="Proteomes" id="UP001054945"/>
    </source>
</evidence>
<protein>
    <submittedName>
        <fullName evidence="2">Uncharacterized protein</fullName>
    </submittedName>
</protein>
<accession>A0AAV4P345</accession>
<evidence type="ECO:0000313" key="2">
    <source>
        <dbReference type="EMBL" id="GIX90176.1"/>
    </source>
</evidence>
<dbReference type="EMBL" id="BPLR01021480">
    <property type="protein sequence ID" value="GIX90176.1"/>
    <property type="molecule type" value="Genomic_DNA"/>
</dbReference>
<comment type="caution">
    <text evidence="2">The sequence shown here is derived from an EMBL/GenBank/DDBJ whole genome shotgun (WGS) entry which is preliminary data.</text>
</comment>
<proteinExistence type="predicted"/>
<organism evidence="2 3">
    <name type="scientific">Caerostris extrusa</name>
    <name type="common">Bark spider</name>
    <name type="synonym">Caerostris bankana</name>
    <dbReference type="NCBI Taxonomy" id="172846"/>
    <lineage>
        <taxon>Eukaryota</taxon>
        <taxon>Metazoa</taxon>
        <taxon>Ecdysozoa</taxon>
        <taxon>Arthropoda</taxon>
        <taxon>Chelicerata</taxon>
        <taxon>Arachnida</taxon>
        <taxon>Araneae</taxon>
        <taxon>Araneomorphae</taxon>
        <taxon>Entelegynae</taxon>
        <taxon>Araneoidea</taxon>
        <taxon>Araneidae</taxon>
        <taxon>Caerostris</taxon>
    </lineage>
</organism>
<evidence type="ECO:0000256" key="1">
    <source>
        <dbReference type="SAM" id="MobiDB-lite"/>
    </source>
</evidence>
<sequence>MKSQTITEDTGMTGHFPPKGGTQSLCRRFPEVQEQRMLGEERRPNQLVCLFSISIPSGEKLGSSWDQEGVRGYFMVFRALIVSVKVF</sequence>
<reference evidence="2 3" key="1">
    <citation type="submission" date="2021-06" db="EMBL/GenBank/DDBJ databases">
        <title>Caerostris extrusa draft genome.</title>
        <authorList>
            <person name="Kono N."/>
            <person name="Arakawa K."/>
        </authorList>
    </citation>
    <scope>NUCLEOTIDE SEQUENCE [LARGE SCALE GENOMIC DNA]</scope>
</reference>
<dbReference type="Proteomes" id="UP001054945">
    <property type="component" value="Unassembled WGS sequence"/>
</dbReference>
<name>A0AAV4P345_CAEEX</name>
<keyword evidence="3" id="KW-1185">Reference proteome</keyword>
<gene>
    <name evidence="2" type="ORF">CEXT_226251</name>
</gene>
<dbReference type="AlphaFoldDB" id="A0AAV4P345"/>
<feature type="region of interest" description="Disordered" evidence="1">
    <location>
        <begin position="1"/>
        <end position="24"/>
    </location>
</feature>
<feature type="compositionally biased region" description="Polar residues" evidence="1">
    <location>
        <begin position="1"/>
        <end position="10"/>
    </location>
</feature>